<feature type="domain" description="Aconitase A/isopropylmalate dehydratase small subunit swivel" evidence="11">
    <location>
        <begin position="1"/>
        <end position="115"/>
    </location>
</feature>
<comment type="caution">
    <text evidence="12">The sequence shown here is derived from an EMBL/GenBank/DDBJ whole genome shotgun (WGS) entry which is preliminary data.</text>
</comment>
<dbReference type="InterPro" id="IPR050075">
    <property type="entry name" value="LeuD"/>
</dbReference>
<evidence type="ECO:0000256" key="4">
    <source>
        <dbReference type="ARBA" id="ARBA00009845"/>
    </source>
</evidence>
<keyword evidence="9" id="KW-0456">Lyase</keyword>
<organism evidence="12 13">
    <name type="scientific">Candidatus Uhrbacteria bacterium RIFCSPLOWO2_01_FULL_47_25</name>
    <dbReference type="NCBI Taxonomy" id="1802402"/>
    <lineage>
        <taxon>Bacteria</taxon>
        <taxon>Candidatus Uhriibacteriota</taxon>
    </lineage>
</organism>
<dbReference type="CDD" id="cd01577">
    <property type="entry name" value="IPMI_Swivel"/>
    <property type="match status" value="1"/>
</dbReference>
<evidence type="ECO:0000313" key="12">
    <source>
        <dbReference type="EMBL" id="OGL82862.1"/>
    </source>
</evidence>
<evidence type="ECO:0000256" key="3">
    <source>
        <dbReference type="ARBA" id="ARBA00004729"/>
    </source>
</evidence>
<comment type="catalytic activity">
    <reaction evidence="1">
        <text>(2R,3S)-3-isopropylmalate = (2S)-2-isopropylmalate</text>
        <dbReference type="Rhea" id="RHEA:32287"/>
        <dbReference type="ChEBI" id="CHEBI:1178"/>
        <dbReference type="ChEBI" id="CHEBI:35121"/>
        <dbReference type="EC" id="4.2.1.33"/>
    </reaction>
</comment>
<dbReference type="EMBL" id="MGEK01000006">
    <property type="protein sequence ID" value="OGL82862.1"/>
    <property type="molecule type" value="Genomic_DNA"/>
</dbReference>
<dbReference type="GO" id="GO:0009098">
    <property type="term" value="P:L-leucine biosynthetic process"/>
    <property type="evidence" value="ECO:0007669"/>
    <property type="project" value="UniProtKB-KW"/>
</dbReference>
<dbReference type="EC" id="4.2.1.33" evidence="6"/>
<evidence type="ECO:0000256" key="5">
    <source>
        <dbReference type="ARBA" id="ARBA00011271"/>
    </source>
</evidence>
<evidence type="ECO:0000256" key="9">
    <source>
        <dbReference type="ARBA" id="ARBA00023239"/>
    </source>
</evidence>
<protein>
    <recommendedName>
        <fullName evidence="6">3-isopropylmalate dehydratase</fullName>
        <ecNumber evidence="6">4.2.1.33</ecNumber>
    </recommendedName>
</protein>
<evidence type="ECO:0000256" key="1">
    <source>
        <dbReference type="ARBA" id="ARBA00000491"/>
    </source>
</evidence>
<dbReference type="GO" id="GO:0003861">
    <property type="term" value="F:3-isopropylmalate dehydratase activity"/>
    <property type="evidence" value="ECO:0007669"/>
    <property type="project" value="UniProtKB-EC"/>
</dbReference>
<comment type="pathway">
    <text evidence="3">Amino-acid biosynthesis; L-leucine biosynthesis; L-leucine from 3-methyl-2-oxobutanoate: step 2/4.</text>
</comment>
<dbReference type="PANTHER" id="PTHR43345:SF5">
    <property type="entry name" value="3-ISOPROPYLMALATE DEHYDRATASE SMALL SUBUNIT"/>
    <property type="match status" value="1"/>
</dbReference>
<comment type="similarity">
    <text evidence="4">Belongs to the LeuD family. LeuD type 1 subfamily.</text>
</comment>
<evidence type="ECO:0000259" key="11">
    <source>
        <dbReference type="Pfam" id="PF00694"/>
    </source>
</evidence>
<dbReference type="Pfam" id="PF00694">
    <property type="entry name" value="Aconitase_C"/>
    <property type="match status" value="1"/>
</dbReference>
<evidence type="ECO:0000313" key="13">
    <source>
        <dbReference type="Proteomes" id="UP000176846"/>
    </source>
</evidence>
<evidence type="ECO:0000256" key="8">
    <source>
        <dbReference type="ARBA" id="ARBA00022605"/>
    </source>
</evidence>
<dbReference type="Proteomes" id="UP000176846">
    <property type="component" value="Unassembled WGS sequence"/>
</dbReference>
<dbReference type="InterPro" id="IPR000573">
    <property type="entry name" value="AconitaseA/IPMdHydase_ssu_swvl"/>
</dbReference>
<dbReference type="InterPro" id="IPR015928">
    <property type="entry name" value="Aconitase/3IPM_dehydase_swvl"/>
</dbReference>
<comment type="subunit">
    <text evidence="5">Heterodimer of LeuC and LeuD.</text>
</comment>
<accession>A0A1F7UX39</accession>
<evidence type="ECO:0000256" key="6">
    <source>
        <dbReference type="ARBA" id="ARBA00011998"/>
    </source>
</evidence>
<sequence>MKKLISVSGRAFILPDDNVDTDRIIPARFMKCVTFDGLGEHVFEDDRAQAKGKHPFDWPENQGASILIVGANFGSGSSREHAVHALTGWGIKAIIGLSFAGIFRGNATANGLVCVDVVPAVYFQLIAVLTGEDKPDITVDLLGKSVAAVHSEGRLDALCTMPEADRQMLTQGTWDTTAVLLEAGDRIEATASRLPYLGASVEGGAS</sequence>
<keyword evidence="8" id="KW-0028">Amino-acid biosynthesis</keyword>
<evidence type="ECO:0000256" key="7">
    <source>
        <dbReference type="ARBA" id="ARBA00022430"/>
    </source>
</evidence>
<evidence type="ECO:0000256" key="10">
    <source>
        <dbReference type="ARBA" id="ARBA00023304"/>
    </source>
</evidence>
<dbReference type="InterPro" id="IPR033940">
    <property type="entry name" value="IPMI_Swivel"/>
</dbReference>
<gene>
    <name evidence="12" type="ORF">A2936_04325</name>
</gene>
<evidence type="ECO:0000256" key="2">
    <source>
        <dbReference type="ARBA" id="ARBA00002695"/>
    </source>
</evidence>
<name>A0A1F7UX39_9BACT</name>
<dbReference type="Gene3D" id="3.20.19.10">
    <property type="entry name" value="Aconitase, domain 4"/>
    <property type="match status" value="1"/>
</dbReference>
<dbReference type="AlphaFoldDB" id="A0A1F7UX39"/>
<comment type="function">
    <text evidence="2">Catalyzes the isomerization between 2-isopropylmalate and 3-isopropylmalate, via the formation of 2-isopropylmaleate.</text>
</comment>
<dbReference type="NCBIfam" id="NF002458">
    <property type="entry name" value="PRK01641.1"/>
    <property type="match status" value="1"/>
</dbReference>
<proteinExistence type="inferred from homology"/>
<keyword evidence="10" id="KW-0100">Branched-chain amino acid biosynthesis</keyword>
<dbReference type="PANTHER" id="PTHR43345">
    <property type="entry name" value="3-ISOPROPYLMALATE DEHYDRATASE SMALL SUBUNIT 2-RELATED-RELATED"/>
    <property type="match status" value="1"/>
</dbReference>
<keyword evidence="7" id="KW-0432">Leucine biosynthesis</keyword>
<dbReference type="SUPFAM" id="SSF52016">
    <property type="entry name" value="LeuD/IlvD-like"/>
    <property type="match status" value="1"/>
</dbReference>
<reference evidence="12 13" key="1">
    <citation type="journal article" date="2016" name="Nat. Commun.">
        <title>Thousands of microbial genomes shed light on interconnected biogeochemical processes in an aquifer system.</title>
        <authorList>
            <person name="Anantharaman K."/>
            <person name="Brown C.T."/>
            <person name="Hug L.A."/>
            <person name="Sharon I."/>
            <person name="Castelle C.J."/>
            <person name="Probst A.J."/>
            <person name="Thomas B.C."/>
            <person name="Singh A."/>
            <person name="Wilkins M.J."/>
            <person name="Karaoz U."/>
            <person name="Brodie E.L."/>
            <person name="Williams K.H."/>
            <person name="Hubbard S.S."/>
            <person name="Banfield J.F."/>
        </authorList>
    </citation>
    <scope>NUCLEOTIDE SEQUENCE [LARGE SCALE GENOMIC DNA]</scope>
</reference>